<comment type="subcellular location">
    <subcellularLocation>
        <location evidence="1">Peroxisome</location>
    </subcellularLocation>
</comment>
<dbReference type="SUPFAM" id="SSF51735">
    <property type="entry name" value="NAD(P)-binding Rossmann-fold domains"/>
    <property type="match status" value="1"/>
</dbReference>
<dbReference type="Gene3D" id="3.40.50.720">
    <property type="entry name" value="NAD(P)-binding Rossmann-like Domain"/>
    <property type="match status" value="1"/>
</dbReference>
<keyword evidence="5" id="KW-0276">Fatty acid metabolism</keyword>
<comment type="catalytic activity">
    <reaction evidence="17">
        <text>(2E)-hexenoyl-CoA + NADPH + H(+) = hexanoyl-CoA + NADP(+)</text>
        <dbReference type="Rhea" id="RHEA:44956"/>
        <dbReference type="ChEBI" id="CHEBI:15378"/>
        <dbReference type="ChEBI" id="CHEBI:57783"/>
        <dbReference type="ChEBI" id="CHEBI:58349"/>
        <dbReference type="ChEBI" id="CHEBI:62077"/>
        <dbReference type="ChEBI" id="CHEBI:62620"/>
    </reaction>
    <physiologicalReaction direction="left-to-right" evidence="17">
        <dbReference type="Rhea" id="RHEA:44957"/>
    </physiologicalReaction>
</comment>
<dbReference type="InterPro" id="IPR002347">
    <property type="entry name" value="SDR_fam"/>
</dbReference>
<keyword evidence="23" id="KW-1185">Reference proteome</keyword>
<comment type="catalytic activity">
    <reaction evidence="16">
        <text>(2E)-tetradecenoyl-CoA + NADPH + H(+) = tetradecanoyl-CoA + NADP(+)</text>
        <dbReference type="Rhea" id="RHEA:44968"/>
        <dbReference type="ChEBI" id="CHEBI:15378"/>
        <dbReference type="ChEBI" id="CHEBI:57385"/>
        <dbReference type="ChEBI" id="CHEBI:57783"/>
        <dbReference type="ChEBI" id="CHEBI:58349"/>
        <dbReference type="ChEBI" id="CHEBI:61405"/>
    </reaction>
    <physiologicalReaction direction="left-to-right" evidence="16">
        <dbReference type="Rhea" id="RHEA:44969"/>
    </physiologicalReaction>
</comment>
<organism evidence="22 23">
    <name type="scientific">Nyctereutes procyonoides</name>
    <name type="common">Raccoon dog</name>
    <name type="synonym">Canis procyonoides</name>
    <dbReference type="NCBI Taxonomy" id="34880"/>
    <lineage>
        <taxon>Eukaryota</taxon>
        <taxon>Metazoa</taxon>
        <taxon>Chordata</taxon>
        <taxon>Craniata</taxon>
        <taxon>Vertebrata</taxon>
        <taxon>Euteleostomi</taxon>
        <taxon>Mammalia</taxon>
        <taxon>Eutheria</taxon>
        <taxon>Laurasiatheria</taxon>
        <taxon>Carnivora</taxon>
        <taxon>Caniformia</taxon>
        <taxon>Canidae</taxon>
        <taxon>Nyctereutes</taxon>
    </lineage>
</organism>
<evidence type="ECO:0000256" key="1">
    <source>
        <dbReference type="ARBA" id="ARBA00004275"/>
    </source>
</evidence>
<evidence type="ECO:0000256" key="17">
    <source>
        <dbReference type="ARBA" id="ARBA00049108"/>
    </source>
</evidence>
<evidence type="ECO:0000256" key="6">
    <source>
        <dbReference type="ARBA" id="ARBA00022857"/>
    </source>
</evidence>
<keyword evidence="4" id="KW-0597">Phosphoprotein</keyword>
<keyword evidence="8" id="KW-0443">Lipid metabolism</keyword>
<evidence type="ECO:0000256" key="15">
    <source>
        <dbReference type="ARBA" id="ARBA00047570"/>
    </source>
</evidence>
<evidence type="ECO:0000256" key="4">
    <source>
        <dbReference type="ARBA" id="ARBA00022553"/>
    </source>
</evidence>
<dbReference type="Proteomes" id="UP000645828">
    <property type="component" value="Unassembled WGS sequence"/>
</dbReference>
<evidence type="ECO:0000256" key="21">
    <source>
        <dbReference type="SAM" id="Phobius"/>
    </source>
</evidence>
<proteinExistence type="predicted"/>
<dbReference type="PANTHER" id="PTHR24317">
    <property type="entry name" value="PEROXISOMAL TRANS-2-ENOYL-COA REDUCTASE"/>
    <property type="match status" value="1"/>
</dbReference>
<dbReference type="GO" id="GO:0006633">
    <property type="term" value="P:fatty acid biosynthetic process"/>
    <property type="evidence" value="ECO:0007669"/>
    <property type="project" value="UniProtKB-KW"/>
</dbReference>
<evidence type="ECO:0000256" key="13">
    <source>
        <dbReference type="ARBA" id="ARBA00038849"/>
    </source>
</evidence>
<dbReference type="InterPro" id="IPR036291">
    <property type="entry name" value="NAD(P)-bd_dom_sf"/>
</dbReference>
<keyword evidence="9" id="KW-0576">Peroxisome</keyword>
<comment type="subunit">
    <text evidence="12">Interacts with PEX5, probably required to target it into peroxisomes.</text>
</comment>
<dbReference type="GO" id="GO:0033306">
    <property type="term" value="P:phytol metabolic process"/>
    <property type="evidence" value="ECO:0007669"/>
    <property type="project" value="TreeGrafter"/>
</dbReference>
<dbReference type="EC" id="1.3.1.38" evidence="13"/>
<evidence type="ECO:0000256" key="8">
    <source>
        <dbReference type="ARBA" id="ARBA00023098"/>
    </source>
</evidence>
<evidence type="ECO:0000256" key="3">
    <source>
        <dbReference type="ARBA" id="ARBA00022516"/>
    </source>
</evidence>
<dbReference type="EMBL" id="CAJHUB010000672">
    <property type="protein sequence ID" value="CAD7674080.1"/>
    <property type="molecule type" value="Genomic_DNA"/>
</dbReference>
<comment type="catalytic activity">
    <reaction evidence="20">
        <text>(2E)-octenoyl-CoA + NADPH + H(+) = octanoyl-CoA + NADP(+)</text>
        <dbReference type="Rhea" id="RHEA:44952"/>
        <dbReference type="ChEBI" id="CHEBI:15378"/>
        <dbReference type="ChEBI" id="CHEBI:57386"/>
        <dbReference type="ChEBI" id="CHEBI:57783"/>
        <dbReference type="ChEBI" id="CHEBI:58349"/>
        <dbReference type="ChEBI" id="CHEBI:62242"/>
    </reaction>
    <physiologicalReaction direction="left-to-right" evidence="20">
        <dbReference type="Rhea" id="RHEA:44953"/>
    </physiologicalReaction>
</comment>
<evidence type="ECO:0000313" key="23">
    <source>
        <dbReference type="Proteomes" id="UP000645828"/>
    </source>
</evidence>
<sequence length="196" mass="21487">MGTWGKGKSWLVASLLQDQLAIITRGDTGIRKAIMTKILQLGSHQAQVTPIKCNICKEKAMNNLVKSTLDIYGGQFRSPAKHISAKGWHAVIETKLMSTFYMWRAVYNSWMKEHGGSILNNIILVLNGFPGFVYSAAARAGVYNLTKSLAISLLVCFLLSPVASLITGKLVDGDGQVGDISVVKRMRESFKNKAKL</sequence>
<protein>
    <recommendedName>
        <fullName evidence="14">Peroxisomal trans-2-enoyl-CoA reductase</fullName>
        <ecNumber evidence="13">1.3.1.38</ecNumber>
    </recommendedName>
</protein>
<keyword evidence="21" id="KW-0812">Transmembrane</keyword>
<comment type="catalytic activity">
    <reaction evidence="18">
        <text>a (2E)-enoyl-CoA + NADPH + H(+) = a 2,3-saturated acyl-CoA + NADP(+)</text>
        <dbReference type="Rhea" id="RHEA:33763"/>
        <dbReference type="ChEBI" id="CHEBI:15378"/>
        <dbReference type="ChEBI" id="CHEBI:57783"/>
        <dbReference type="ChEBI" id="CHEBI:58349"/>
        <dbReference type="ChEBI" id="CHEBI:58856"/>
        <dbReference type="ChEBI" id="CHEBI:65111"/>
        <dbReference type="EC" id="1.3.1.38"/>
    </reaction>
    <physiologicalReaction direction="left-to-right" evidence="18">
        <dbReference type="Rhea" id="RHEA:33764"/>
    </physiologicalReaction>
</comment>
<evidence type="ECO:0000256" key="20">
    <source>
        <dbReference type="ARBA" id="ARBA00049559"/>
    </source>
</evidence>
<dbReference type="InterPro" id="IPR052388">
    <property type="entry name" value="Peroxisomal_t2-enoyl-CoA_red"/>
</dbReference>
<evidence type="ECO:0000256" key="2">
    <source>
        <dbReference type="ARBA" id="ARBA00005194"/>
    </source>
</evidence>
<keyword evidence="10" id="KW-0275">Fatty acid biosynthesis</keyword>
<dbReference type="AlphaFoldDB" id="A0A811Y929"/>
<keyword evidence="7" id="KW-0560">Oxidoreductase</keyword>
<evidence type="ECO:0000256" key="19">
    <source>
        <dbReference type="ARBA" id="ARBA00049386"/>
    </source>
</evidence>
<dbReference type="GO" id="GO:0005777">
    <property type="term" value="C:peroxisome"/>
    <property type="evidence" value="ECO:0007669"/>
    <property type="project" value="UniProtKB-SubCell"/>
</dbReference>
<comment type="pathway">
    <text evidence="2">Lipid metabolism; fatty acid biosynthesis.</text>
</comment>
<evidence type="ECO:0000256" key="14">
    <source>
        <dbReference type="ARBA" id="ARBA00041063"/>
    </source>
</evidence>
<keyword evidence="21" id="KW-1133">Transmembrane helix</keyword>
<keyword evidence="3" id="KW-0444">Lipid biosynthesis</keyword>
<evidence type="ECO:0000256" key="18">
    <source>
        <dbReference type="ARBA" id="ARBA00049251"/>
    </source>
</evidence>
<feature type="transmembrane region" description="Helical" evidence="21">
    <location>
        <begin position="118"/>
        <end position="137"/>
    </location>
</feature>
<dbReference type="GO" id="GO:0019166">
    <property type="term" value="F:trans-2-enoyl-CoA reductase (NADPH) activity"/>
    <property type="evidence" value="ECO:0007669"/>
    <property type="project" value="UniProtKB-EC"/>
</dbReference>
<evidence type="ECO:0000313" key="22">
    <source>
        <dbReference type="EMBL" id="CAD7674080.1"/>
    </source>
</evidence>
<evidence type="ECO:0000256" key="11">
    <source>
        <dbReference type="ARBA" id="ARBA00037124"/>
    </source>
</evidence>
<accession>A0A811Y929</accession>
<keyword evidence="21" id="KW-0472">Membrane</keyword>
<evidence type="ECO:0000256" key="12">
    <source>
        <dbReference type="ARBA" id="ARBA00038622"/>
    </source>
</evidence>
<evidence type="ECO:0000256" key="5">
    <source>
        <dbReference type="ARBA" id="ARBA00022832"/>
    </source>
</evidence>
<evidence type="ECO:0000256" key="10">
    <source>
        <dbReference type="ARBA" id="ARBA00023160"/>
    </source>
</evidence>
<evidence type="ECO:0000256" key="9">
    <source>
        <dbReference type="ARBA" id="ARBA00023140"/>
    </source>
</evidence>
<comment type="catalytic activity">
    <reaction evidence="15">
        <text>(2E)-dodecenoyl-CoA + NADPH + H(+) = dodecanoyl-CoA + NADP(+)</text>
        <dbReference type="Rhea" id="RHEA:44964"/>
        <dbReference type="ChEBI" id="CHEBI:15378"/>
        <dbReference type="ChEBI" id="CHEBI:57330"/>
        <dbReference type="ChEBI" id="CHEBI:57375"/>
        <dbReference type="ChEBI" id="CHEBI:57783"/>
        <dbReference type="ChEBI" id="CHEBI:58349"/>
    </reaction>
    <physiologicalReaction direction="left-to-right" evidence="15">
        <dbReference type="Rhea" id="RHEA:44965"/>
    </physiologicalReaction>
</comment>
<gene>
    <name evidence="22" type="ORF">NYPRO_LOCUS6875</name>
</gene>
<evidence type="ECO:0000256" key="7">
    <source>
        <dbReference type="ARBA" id="ARBA00023002"/>
    </source>
</evidence>
<dbReference type="PANTHER" id="PTHR24317:SF7">
    <property type="entry name" value="PEROXISOMAL TRANS-2-ENOYL-COA REDUCTASE"/>
    <property type="match status" value="1"/>
</dbReference>
<feature type="transmembrane region" description="Helical" evidence="21">
    <location>
        <begin position="149"/>
        <end position="166"/>
    </location>
</feature>
<reference evidence="22" key="1">
    <citation type="submission" date="2020-12" db="EMBL/GenBank/DDBJ databases">
        <authorList>
            <consortium name="Molecular Ecology Group"/>
        </authorList>
    </citation>
    <scope>NUCLEOTIDE SEQUENCE</scope>
    <source>
        <strain evidence="22">TBG_1078</strain>
    </source>
</reference>
<comment type="function">
    <text evidence="11">Participates in chain elongation of fatty acids. Catalyzes the reduction of trans-2-enoyl-CoAs of varying chain lengths from 6:1 to 16:1, having maximum activity with 10:1 CoA. Has no 2,4-dienoyl-CoA reductase activity.</text>
</comment>
<keyword evidence="6" id="KW-0521">NADP</keyword>
<comment type="catalytic activity">
    <reaction evidence="19">
        <text>(2E)-decenoyl-CoA + NADPH + H(+) = decanoyl-CoA + NADP(+)</text>
        <dbReference type="Rhea" id="RHEA:44960"/>
        <dbReference type="ChEBI" id="CHEBI:15378"/>
        <dbReference type="ChEBI" id="CHEBI:57783"/>
        <dbReference type="ChEBI" id="CHEBI:58349"/>
        <dbReference type="ChEBI" id="CHEBI:61406"/>
        <dbReference type="ChEBI" id="CHEBI:61430"/>
    </reaction>
    <physiologicalReaction direction="left-to-right" evidence="19">
        <dbReference type="Rhea" id="RHEA:44961"/>
    </physiologicalReaction>
</comment>
<name>A0A811Y929_NYCPR</name>
<dbReference type="Pfam" id="PF13561">
    <property type="entry name" value="adh_short_C2"/>
    <property type="match status" value="1"/>
</dbReference>
<evidence type="ECO:0000256" key="16">
    <source>
        <dbReference type="ARBA" id="ARBA00048686"/>
    </source>
</evidence>
<comment type="caution">
    <text evidence="22">The sequence shown here is derived from an EMBL/GenBank/DDBJ whole genome shotgun (WGS) entry which is preliminary data.</text>
</comment>